<evidence type="ECO:0000313" key="1">
    <source>
        <dbReference type="EMBL" id="AGM06220.1"/>
    </source>
</evidence>
<dbReference type="Proteomes" id="UP000013968">
    <property type="component" value="Chromosome"/>
</dbReference>
<evidence type="ECO:0000313" key="2">
    <source>
        <dbReference type="Proteomes" id="UP000013968"/>
    </source>
</evidence>
<dbReference type="PATRIC" id="fig|1156913.3.peg.3717"/>
<accession>R4SUJ3</accession>
<name>R4SUJ3_9PSEU</name>
<dbReference type="AlphaFoldDB" id="R4SUJ3"/>
<dbReference type="KEGG" id="aoi:AORI_3635"/>
<reference evidence="1 2" key="1">
    <citation type="journal article" date="2013" name="BMC Genomics">
        <title>ContigScape: a Cytoscape plugin facilitating microbial genome gap closing.</title>
        <authorList>
            <person name="Tang B."/>
            <person name="Wang Q."/>
            <person name="Yang M."/>
            <person name="Xie F."/>
            <person name="Zhu Y."/>
            <person name="Zhuo Y."/>
            <person name="Wang S."/>
            <person name="Gao H."/>
            <person name="Ding X."/>
            <person name="Zhang L."/>
            <person name="Zhao G."/>
            <person name="Zheng H."/>
        </authorList>
    </citation>
    <scope>NUCLEOTIDE SEQUENCE [LARGE SCALE GENOMIC DNA]</scope>
    <source>
        <strain evidence="1 2">HCCB10007</strain>
    </source>
</reference>
<proteinExistence type="predicted"/>
<dbReference type="EMBL" id="CP003410">
    <property type="protein sequence ID" value="AGM06220.1"/>
    <property type="molecule type" value="Genomic_DNA"/>
</dbReference>
<gene>
    <name evidence="1" type="ORF">AORI_3635</name>
</gene>
<sequence>MVALLLLVVAGSGTVACLDGHGEAIAVTSASHDFSCPPREGHVHARPLTELAVRSEESPATPDLSFPAVRVLSPAAQEKARSLPAARSGHRILVELCVSRT</sequence>
<dbReference type="RefSeq" id="WP_016333986.1">
    <property type="nucleotide sequence ID" value="NC_021252.1"/>
</dbReference>
<organism evidence="1 2">
    <name type="scientific">Amycolatopsis keratiniphila</name>
    <dbReference type="NCBI Taxonomy" id="129921"/>
    <lineage>
        <taxon>Bacteria</taxon>
        <taxon>Bacillati</taxon>
        <taxon>Actinomycetota</taxon>
        <taxon>Actinomycetes</taxon>
        <taxon>Pseudonocardiales</taxon>
        <taxon>Pseudonocardiaceae</taxon>
        <taxon>Amycolatopsis</taxon>
        <taxon>Amycolatopsis japonica group</taxon>
    </lineage>
</organism>
<protein>
    <submittedName>
        <fullName evidence="1">Uncharacterized protein</fullName>
    </submittedName>
</protein>
<dbReference type="HOGENOM" id="CLU_2285522_0_0_11"/>
<keyword evidence="2" id="KW-1185">Reference proteome</keyword>